<proteinExistence type="predicted"/>
<sequence length="282" mass="30768">MVYSLAIAVAAVIGLSSAAVYAMCRNALRYQMDEQTMASSRLPASFDGVKVLFVSDIHGHRIPQAVVDACIRRGDIELVLIGGDLREGGVPLERSRGNIRALRNIAPIYMVYGNHDYDDDIRHLEVMLREEGVRVLSNESVVLEQAGGGAIRLSGVDDPRTNREDVFAALSGEDGHAELFTLLLAHDPVIVERLLPDQAAQIDFILAGHTHGGQIVLPFIGPLARTENILAYTRGWFNGDGRQISGTSRPRMFVSCGFGTSKFPLRLAAPAQYHIITLRALP</sequence>
<dbReference type="Proteomes" id="UP001589747">
    <property type="component" value="Unassembled WGS sequence"/>
</dbReference>
<accession>A0ABV5KM08</accession>
<evidence type="ECO:0000259" key="1">
    <source>
        <dbReference type="Pfam" id="PF00149"/>
    </source>
</evidence>
<dbReference type="EMBL" id="JBHMDO010000010">
    <property type="protein sequence ID" value="MFB9325263.1"/>
    <property type="molecule type" value="Genomic_DNA"/>
</dbReference>
<organism evidence="2 3">
    <name type="scientific">Paenibacillus aurantiacus</name>
    <dbReference type="NCBI Taxonomy" id="1936118"/>
    <lineage>
        <taxon>Bacteria</taxon>
        <taxon>Bacillati</taxon>
        <taxon>Bacillota</taxon>
        <taxon>Bacilli</taxon>
        <taxon>Bacillales</taxon>
        <taxon>Paenibacillaceae</taxon>
        <taxon>Paenibacillus</taxon>
    </lineage>
</organism>
<name>A0ABV5KM08_9BACL</name>
<evidence type="ECO:0000313" key="3">
    <source>
        <dbReference type="Proteomes" id="UP001589747"/>
    </source>
</evidence>
<dbReference type="InterPro" id="IPR051158">
    <property type="entry name" value="Metallophosphoesterase_sf"/>
</dbReference>
<dbReference type="InterPro" id="IPR004843">
    <property type="entry name" value="Calcineurin-like_PHP"/>
</dbReference>
<reference evidence="2 3" key="1">
    <citation type="submission" date="2024-09" db="EMBL/GenBank/DDBJ databases">
        <authorList>
            <person name="Sun Q."/>
            <person name="Mori K."/>
        </authorList>
    </citation>
    <scope>NUCLEOTIDE SEQUENCE [LARGE SCALE GENOMIC DNA]</scope>
    <source>
        <strain evidence="2 3">TISTR 2452</strain>
    </source>
</reference>
<dbReference type="PANTHER" id="PTHR31302">
    <property type="entry name" value="TRANSMEMBRANE PROTEIN WITH METALLOPHOSPHOESTERASE DOMAIN-RELATED"/>
    <property type="match status" value="1"/>
</dbReference>
<gene>
    <name evidence="2" type="ORF">ACFFSY_04930</name>
</gene>
<dbReference type="Gene3D" id="3.60.21.10">
    <property type="match status" value="1"/>
</dbReference>
<dbReference type="InterPro" id="IPR029052">
    <property type="entry name" value="Metallo-depent_PP-like"/>
</dbReference>
<feature type="domain" description="Calcineurin-like phosphoesterase" evidence="1">
    <location>
        <begin position="50"/>
        <end position="212"/>
    </location>
</feature>
<dbReference type="RefSeq" id="WP_377490756.1">
    <property type="nucleotide sequence ID" value="NZ_JBHMDO010000010.1"/>
</dbReference>
<dbReference type="SUPFAM" id="SSF56300">
    <property type="entry name" value="Metallo-dependent phosphatases"/>
    <property type="match status" value="1"/>
</dbReference>
<evidence type="ECO:0000313" key="2">
    <source>
        <dbReference type="EMBL" id="MFB9325263.1"/>
    </source>
</evidence>
<protein>
    <submittedName>
        <fullName evidence="2">Metallophosphoesterase</fullName>
    </submittedName>
</protein>
<dbReference type="PANTHER" id="PTHR31302:SF32">
    <property type="entry name" value="PHOSPHOESTERASE"/>
    <property type="match status" value="1"/>
</dbReference>
<keyword evidence="3" id="KW-1185">Reference proteome</keyword>
<dbReference type="Pfam" id="PF00149">
    <property type="entry name" value="Metallophos"/>
    <property type="match status" value="1"/>
</dbReference>
<comment type="caution">
    <text evidence="2">The sequence shown here is derived from an EMBL/GenBank/DDBJ whole genome shotgun (WGS) entry which is preliminary data.</text>
</comment>